<dbReference type="PRINTS" id="PR00725">
    <property type="entry name" value="DADACBPTASE1"/>
</dbReference>
<evidence type="ECO:0000256" key="2">
    <source>
        <dbReference type="ARBA" id="ARBA00022729"/>
    </source>
</evidence>
<dbReference type="AlphaFoldDB" id="A0A9J6QHH1"/>
<dbReference type="RefSeq" id="WP_253020516.1">
    <property type="nucleotide sequence ID" value="NZ_JAJAGH010000005.1"/>
</dbReference>
<dbReference type="Gene3D" id="3.40.710.10">
    <property type="entry name" value="DD-peptidase/beta-lactamase superfamily"/>
    <property type="match status" value="1"/>
</dbReference>
<proteinExistence type="inferred from homology"/>
<dbReference type="GO" id="GO:0071555">
    <property type="term" value="P:cell wall organization"/>
    <property type="evidence" value="ECO:0007669"/>
    <property type="project" value="UniProtKB-KW"/>
</dbReference>
<evidence type="ECO:0000256" key="10">
    <source>
        <dbReference type="SAM" id="Phobius"/>
    </source>
</evidence>
<evidence type="ECO:0000313" key="12">
    <source>
        <dbReference type="EMBL" id="MCU7376960.1"/>
    </source>
</evidence>
<evidence type="ECO:0000256" key="7">
    <source>
        <dbReference type="PIRSR" id="PIRSR618044-1"/>
    </source>
</evidence>
<dbReference type="Proteomes" id="UP001065549">
    <property type="component" value="Unassembled WGS sequence"/>
</dbReference>
<keyword evidence="3 12" id="KW-0378">Hydrolase</keyword>
<evidence type="ECO:0000313" key="14">
    <source>
        <dbReference type="Proteomes" id="UP001065549"/>
    </source>
</evidence>
<dbReference type="GO" id="GO:0006508">
    <property type="term" value="P:proteolysis"/>
    <property type="evidence" value="ECO:0007669"/>
    <property type="project" value="InterPro"/>
</dbReference>
<dbReference type="SUPFAM" id="SSF56601">
    <property type="entry name" value="beta-lactamase/transpeptidase-like"/>
    <property type="match status" value="1"/>
</dbReference>
<reference evidence="12" key="1">
    <citation type="submission" date="2022-09" db="EMBL/GenBank/DDBJ databases">
        <title>Culturomic study of gut microbiota in children with autism spectrum disorder.</title>
        <authorList>
            <person name="Efimov B.A."/>
            <person name="Chaplin A.V."/>
            <person name="Sokolova S.R."/>
            <person name="Pikina A.P."/>
            <person name="Korzhanova M."/>
            <person name="Belova V."/>
            <person name="Korostin D."/>
        </authorList>
    </citation>
    <scope>NUCLEOTIDE SEQUENCE</scope>
    <source>
        <strain evidence="12">ASD5510</strain>
    </source>
</reference>
<accession>A0A9J6QHH1</accession>
<feature type="domain" description="Peptidase S11 D-alanyl-D-alanine carboxypeptidase A N-terminal" evidence="11">
    <location>
        <begin position="64"/>
        <end position="295"/>
    </location>
</feature>
<feature type="active site" description="Acyl-ester intermediate" evidence="7">
    <location>
        <position position="95"/>
    </location>
</feature>
<evidence type="ECO:0000256" key="8">
    <source>
        <dbReference type="PIRSR" id="PIRSR618044-2"/>
    </source>
</evidence>
<evidence type="ECO:0000259" key="11">
    <source>
        <dbReference type="Pfam" id="PF00768"/>
    </source>
</evidence>
<evidence type="ECO:0000256" key="5">
    <source>
        <dbReference type="ARBA" id="ARBA00022984"/>
    </source>
</evidence>
<keyword evidence="2" id="KW-0732">Signal</keyword>
<dbReference type="InterPro" id="IPR018044">
    <property type="entry name" value="Peptidase_S11"/>
</dbReference>
<dbReference type="InterPro" id="IPR012338">
    <property type="entry name" value="Beta-lactam/transpept-like"/>
</dbReference>
<evidence type="ECO:0000256" key="4">
    <source>
        <dbReference type="ARBA" id="ARBA00022960"/>
    </source>
</evidence>
<dbReference type="GO" id="GO:0008360">
    <property type="term" value="P:regulation of cell shape"/>
    <property type="evidence" value="ECO:0007669"/>
    <property type="project" value="UniProtKB-KW"/>
</dbReference>
<keyword evidence="6" id="KW-0961">Cell wall biogenesis/degradation</keyword>
<feature type="active site" evidence="7">
    <location>
        <position position="155"/>
    </location>
</feature>
<dbReference type="InterPro" id="IPR001967">
    <property type="entry name" value="Peptidase_S11_N"/>
</dbReference>
<feature type="binding site" evidence="8">
    <location>
        <position position="265"/>
    </location>
    <ligand>
        <name>substrate</name>
    </ligand>
</feature>
<dbReference type="PANTHER" id="PTHR21581:SF6">
    <property type="entry name" value="TRAFFICKING PROTEIN PARTICLE COMPLEX SUBUNIT 12"/>
    <property type="match status" value="1"/>
</dbReference>
<dbReference type="GO" id="GO:0009002">
    <property type="term" value="F:serine-type D-Ala-D-Ala carboxypeptidase activity"/>
    <property type="evidence" value="ECO:0007669"/>
    <property type="project" value="InterPro"/>
</dbReference>
<gene>
    <name evidence="12" type="ORF">OBO34_01180</name>
    <name evidence="13" type="ORF">OBO34_14275</name>
</gene>
<sequence>MRTDLDKRKRARRKKVLAVISCLMAVVLVINGWFIIRTLVGKGGASDSTQSQPAERTPLKSIEADVFSDQMIVMDLTHNKVLFKKAADEKTRPASLAKMMTALVVIEHTEDFDERLKIPHDIYTYLNGSGIAVAGFEDGERLTVEDLLYGMLFNSGAECCLTLARHTAGSEAAFVKMMNEKASELGMKNTTFGNCIGLDNPACYTTARDWMRLTRYALKNEHFRQIFTSYTYEIKPTNKCDETRTIRNAAVRRFGNDRAGVFGGKLGNTTQAQLCLASIAKIDGWEYVCISMHAQRTEEHYNPHVDDARTVYKQIAEKLKEQE</sequence>
<comment type="similarity">
    <text evidence="1 9">Belongs to the peptidase S11 family.</text>
</comment>
<keyword evidence="10" id="KW-0812">Transmembrane</keyword>
<dbReference type="PANTHER" id="PTHR21581">
    <property type="entry name" value="D-ALANYL-D-ALANINE CARBOXYPEPTIDASE"/>
    <property type="match status" value="1"/>
</dbReference>
<dbReference type="GO" id="GO:0009252">
    <property type="term" value="P:peptidoglycan biosynthetic process"/>
    <property type="evidence" value="ECO:0007669"/>
    <property type="project" value="UniProtKB-KW"/>
</dbReference>
<keyword evidence="14" id="KW-1185">Reference proteome</keyword>
<dbReference type="EMBL" id="JAOSHN010000001">
    <property type="protein sequence ID" value="MCU7376960.1"/>
    <property type="molecule type" value="Genomic_DNA"/>
</dbReference>
<evidence type="ECO:0000256" key="6">
    <source>
        <dbReference type="ARBA" id="ARBA00023316"/>
    </source>
</evidence>
<feature type="active site" description="Proton acceptor" evidence="7">
    <location>
        <position position="98"/>
    </location>
</feature>
<keyword evidence="4" id="KW-0133">Cell shape</keyword>
<name>A0A9J6QHH1_9FIRM</name>
<evidence type="ECO:0000256" key="3">
    <source>
        <dbReference type="ARBA" id="ARBA00022801"/>
    </source>
</evidence>
<keyword evidence="10" id="KW-1133">Transmembrane helix</keyword>
<dbReference type="Pfam" id="PF00768">
    <property type="entry name" value="Peptidase_S11"/>
    <property type="match status" value="1"/>
</dbReference>
<organism evidence="12 14">
    <name type="scientific">Hominibacterium faecale</name>
    <dbReference type="NCBI Taxonomy" id="2839743"/>
    <lineage>
        <taxon>Bacteria</taxon>
        <taxon>Bacillati</taxon>
        <taxon>Bacillota</taxon>
        <taxon>Clostridia</taxon>
        <taxon>Peptostreptococcales</taxon>
        <taxon>Anaerovoracaceae</taxon>
        <taxon>Hominibacterium</taxon>
    </lineage>
</organism>
<protein>
    <submittedName>
        <fullName evidence="12">Serine hydrolase</fullName>
    </submittedName>
</protein>
<dbReference type="EMBL" id="JAOSHN010000005">
    <property type="protein sequence ID" value="MCU7379509.1"/>
    <property type="molecule type" value="Genomic_DNA"/>
</dbReference>
<comment type="caution">
    <text evidence="12">The sequence shown here is derived from an EMBL/GenBank/DDBJ whole genome shotgun (WGS) entry which is preliminary data.</text>
</comment>
<feature type="transmembrane region" description="Helical" evidence="10">
    <location>
        <begin position="16"/>
        <end position="36"/>
    </location>
</feature>
<keyword evidence="10" id="KW-0472">Membrane</keyword>
<evidence type="ECO:0000313" key="13">
    <source>
        <dbReference type="EMBL" id="MCU7379509.1"/>
    </source>
</evidence>
<evidence type="ECO:0000256" key="1">
    <source>
        <dbReference type="ARBA" id="ARBA00007164"/>
    </source>
</evidence>
<keyword evidence="5" id="KW-0573">Peptidoglycan synthesis</keyword>
<evidence type="ECO:0000256" key="9">
    <source>
        <dbReference type="RuleBase" id="RU004016"/>
    </source>
</evidence>